<feature type="chain" id="PRO_5047327092" evidence="1">
    <location>
        <begin position="32"/>
        <end position="265"/>
    </location>
</feature>
<dbReference type="Proteomes" id="UP000649826">
    <property type="component" value="Unassembled WGS sequence"/>
</dbReference>
<gene>
    <name evidence="2" type="ORF">H8Z82_08620</name>
</gene>
<organism evidence="2 3">
    <name type="scientific">Blautia difficilis</name>
    <dbReference type="NCBI Taxonomy" id="2763027"/>
    <lineage>
        <taxon>Bacteria</taxon>
        <taxon>Bacillati</taxon>
        <taxon>Bacillota</taxon>
        <taxon>Clostridia</taxon>
        <taxon>Lachnospirales</taxon>
        <taxon>Lachnospiraceae</taxon>
        <taxon>Blautia</taxon>
    </lineage>
</organism>
<dbReference type="EMBL" id="JACOQG010000011">
    <property type="protein sequence ID" value="MBC5779726.1"/>
    <property type="molecule type" value="Genomic_DNA"/>
</dbReference>
<name>A0ABR7II75_9FIRM</name>
<keyword evidence="1" id="KW-0732">Signal</keyword>
<proteinExistence type="predicted"/>
<comment type="caution">
    <text evidence="2">The sequence shown here is derived from an EMBL/GenBank/DDBJ whole genome shotgun (WGS) entry which is preliminary data.</text>
</comment>
<evidence type="ECO:0000256" key="1">
    <source>
        <dbReference type="SAM" id="SignalP"/>
    </source>
</evidence>
<evidence type="ECO:0000313" key="2">
    <source>
        <dbReference type="EMBL" id="MBC5779726.1"/>
    </source>
</evidence>
<evidence type="ECO:0000313" key="3">
    <source>
        <dbReference type="Proteomes" id="UP000649826"/>
    </source>
</evidence>
<sequence>MKNRLWKMMMVSGLLVSAMAVSGVGPASVLAAEETEASDESGDDLQILFDEAVRDAMIIDKDEILPVVSLDEGEPYAVYDDEGRILLYTFHKYPDSYPDGADVKLEWGNVWTFTGGELEEKYQENKDSVTDWQTRLKELIGLRPDNESNYFTAMWAKPEDVFRPAYVSDIGTVEMTDSFSENVNEEYKAWFDDNIISSYFDGAYPWTRLGYTYDWADNGQEYGLSEFIVKKDSDIKVAYTVDLDEMLKKLESDSWNPQTENSKKP</sequence>
<keyword evidence="3" id="KW-1185">Reference proteome</keyword>
<protein>
    <submittedName>
        <fullName evidence="2">Uncharacterized protein</fullName>
    </submittedName>
</protein>
<dbReference type="RefSeq" id="WP_186994896.1">
    <property type="nucleotide sequence ID" value="NZ_JACOQG010000011.1"/>
</dbReference>
<accession>A0ABR7II75</accession>
<reference evidence="2 3" key="1">
    <citation type="submission" date="2020-08" db="EMBL/GenBank/DDBJ databases">
        <title>Genome public.</title>
        <authorList>
            <person name="Liu C."/>
            <person name="Sun Q."/>
        </authorList>
    </citation>
    <scope>NUCLEOTIDE SEQUENCE [LARGE SCALE GENOMIC DNA]</scope>
    <source>
        <strain evidence="2 3">M29</strain>
    </source>
</reference>
<feature type="signal peptide" evidence="1">
    <location>
        <begin position="1"/>
        <end position="31"/>
    </location>
</feature>